<evidence type="ECO:0000313" key="2">
    <source>
        <dbReference type="EMBL" id="MCI41014.1"/>
    </source>
</evidence>
<dbReference type="Proteomes" id="UP000265520">
    <property type="component" value="Unassembled WGS sequence"/>
</dbReference>
<feature type="signal peptide" evidence="1">
    <location>
        <begin position="1"/>
        <end position="19"/>
    </location>
</feature>
<feature type="non-terminal residue" evidence="2">
    <location>
        <position position="74"/>
    </location>
</feature>
<name>A0A392RY50_9FABA</name>
<protein>
    <recommendedName>
        <fullName evidence="4">Secreted protein</fullName>
    </recommendedName>
</protein>
<evidence type="ECO:0000313" key="3">
    <source>
        <dbReference type="Proteomes" id="UP000265520"/>
    </source>
</evidence>
<feature type="chain" id="PRO_5017252729" description="Secreted protein" evidence="1">
    <location>
        <begin position="20"/>
        <end position="74"/>
    </location>
</feature>
<keyword evidence="3" id="KW-1185">Reference proteome</keyword>
<proteinExistence type="predicted"/>
<evidence type="ECO:0008006" key="4">
    <source>
        <dbReference type="Google" id="ProtNLM"/>
    </source>
</evidence>
<dbReference type="AlphaFoldDB" id="A0A392RY50"/>
<keyword evidence="1" id="KW-0732">Signal</keyword>
<sequence>MQLSSLLFLIACCYLISDGIKISEGGTKGSNGECILPSESTTSSSYVNTKDTKAEASAQVNGIKSPSSSLVLRS</sequence>
<accession>A0A392RY50</accession>
<comment type="caution">
    <text evidence="2">The sequence shown here is derived from an EMBL/GenBank/DDBJ whole genome shotgun (WGS) entry which is preliminary data.</text>
</comment>
<reference evidence="2 3" key="1">
    <citation type="journal article" date="2018" name="Front. Plant Sci.">
        <title>Red Clover (Trifolium pratense) and Zigzag Clover (T. medium) - A Picture of Genomic Similarities and Differences.</title>
        <authorList>
            <person name="Dluhosova J."/>
            <person name="Istvanek J."/>
            <person name="Nedelnik J."/>
            <person name="Repkova J."/>
        </authorList>
    </citation>
    <scope>NUCLEOTIDE SEQUENCE [LARGE SCALE GENOMIC DNA]</scope>
    <source>
        <strain evidence="3">cv. 10/8</strain>
        <tissue evidence="2">Leaf</tissue>
    </source>
</reference>
<organism evidence="2 3">
    <name type="scientific">Trifolium medium</name>
    <dbReference type="NCBI Taxonomy" id="97028"/>
    <lineage>
        <taxon>Eukaryota</taxon>
        <taxon>Viridiplantae</taxon>
        <taxon>Streptophyta</taxon>
        <taxon>Embryophyta</taxon>
        <taxon>Tracheophyta</taxon>
        <taxon>Spermatophyta</taxon>
        <taxon>Magnoliopsida</taxon>
        <taxon>eudicotyledons</taxon>
        <taxon>Gunneridae</taxon>
        <taxon>Pentapetalae</taxon>
        <taxon>rosids</taxon>
        <taxon>fabids</taxon>
        <taxon>Fabales</taxon>
        <taxon>Fabaceae</taxon>
        <taxon>Papilionoideae</taxon>
        <taxon>50 kb inversion clade</taxon>
        <taxon>NPAAA clade</taxon>
        <taxon>Hologalegina</taxon>
        <taxon>IRL clade</taxon>
        <taxon>Trifolieae</taxon>
        <taxon>Trifolium</taxon>
    </lineage>
</organism>
<evidence type="ECO:0000256" key="1">
    <source>
        <dbReference type="SAM" id="SignalP"/>
    </source>
</evidence>
<dbReference type="EMBL" id="LXQA010286631">
    <property type="protein sequence ID" value="MCI41014.1"/>
    <property type="molecule type" value="Genomic_DNA"/>
</dbReference>